<protein>
    <recommendedName>
        <fullName evidence="6">CxC5 like cysteine cluster associated with KDZ domain-containing protein</fullName>
    </recommendedName>
</protein>
<feature type="domain" description="CxC5 like cysteine cluster associated with KDZ" evidence="2">
    <location>
        <begin position="132"/>
        <end position="248"/>
    </location>
</feature>
<name>A0A0D2NTV6_HYPSF</name>
<proteinExistence type="predicted"/>
<feature type="region of interest" description="Disordered" evidence="1">
    <location>
        <begin position="492"/>
        <end position="535"/>
    </location>
</feature>
<evidence type="ECO:0000313" key="4">
    <source>
        <dbReference type="EMBL" id="KJA22289.1"/>
    </source>
</evidence>
<organism evidence="4 5">
    <name type="scientific">Hypholoma sublateritium (strain FD-334 SS-4)</name>
    <dbReference type="NCBI Taxonomy" id="945553"/>
    <lineage>
        <taxon>Eukaryota</taxon>
        <taxon>Fungi</taxon>
        <taxon>Dikarya</taxon>
        <taxon>Basidiomycota</taxon>
        <taxon>Agaricomycotina</taxon>
        <taxon>Agaricomycetes</taxon>
        <taxon>Agaricomycetidae</taxon>
        <taxon>Agaricales</taxon>
        <taxon>Agaricineae</taxon>
        <taxon>Strophariaceae</taxon>
        <taxon>Hypholoma</taxon>
    </lineage>
</organism>
<keyword evidence="5" id="KW-1185">Reference proteome</keyword>
<dbReference type="OrthoDB" id="2639189at2759"/>
<dbReference type="STRING" id="945553.A0A0D2NTV6"/>
<reference evidence="5" key="1">
    <citation type="submission" date="2014-04" db="EMBL/GenBank/DDBJ databases">
        <title>Evolutionary Origins and Diversification of the Mycorrhizal Mutualists.</title>
        <authorList>
            <consortium name="DOE Joint Genome Institute"/>
            <consortium name="Mycorrhizal Genomics Consortium"/>
            <person name="Kohler A."/>
            <person name="Kuo A."/>
            <person name="Nagy L.G."/>
            <person name="Floudas D."/>
            <person name="Copeland A."/>
            <person name="Barry K.W."/>
            <person name="Cichocki N."/>
            <person name="Veneault-Fourrey C."/>
            <person name="LaButti K."/>
            <person name="Lindquist E.A."/>
            <person name="Lipzen A."/>
            <person name="Lundell T."/>
            <person name="Morin E."/>
            <person name="Murat C."/>
            <person name="Riley R."/>
            <person name="Ohm R."/>
            <person name="Sun H."/>
            <person name="Tunlid A."/>
            <person name="Henrissat B."/>
            <person name="Grigoriev I.V."/>
            <person name="Hibbett D.S."/>
            <person name="Martin F."/>
        </authorList>
    </citation>
    <scope>NUCLEOTIDE SEQUENCE [LARGE SCALE GENOMIC DNA]</scope>
    <source>
        <strain evidence="5">FD-334 SS-4</strain>
    </source>
</reference>
<dbReference type="Pfam" id="PF18718">
    <property type="entry name" value="CxC5"/>
    <property type="match status" value="1"/>
</dbReference>
<accession>A0A0D2NTV6</accession>
<dbReference type="Proteomes" id="UP000054270">
    <property type="component" value="Unassembled WGS sequence"/>
</dbReference>
<evidence type="ECO:0008006" key="6">
    <source>
        <dbReference type="Google" id="ProtNLM"/>
    </source>
</evidence>
<dbReference type="AlphaFoldDB" id="A0A0D2NTV6"/>
<dbReference type="EMBL" id="KN817551">
    <property type="protein sequence ID" value="KJA22289.1"/>
    <property type="molecule type" value="Genomic_DNA"/>
</dbReference>
<gene>
    <name evidence="4" type="ORF">HYPSUDRAFT_139401</name>
</gene>
<dbReference type="InterPro" id="IPR040898">
    <property type="entry name" value="CxC6"/>
</dbReference>
<feature type="compositionally biased region" description="Polar residues" evidence="1">
    <location>
        <begin position="492"/>
        <end position="528"/>
    </location>
</feature>
<sequence>MSQIISLLSQLGEHAILKEITLDGVVTFIRLSSQLKRSILQPQSINDSDPDNPPLYLPTAISSFLSTALNIPPEAMDDLWKILKTEVWEMPLMPLIGEDYRLFKEFGWPLRISAAFSVTVKFVHVANDKRLAAHTIYPPNYCCINSNCTNRAPLKKHYFKKAVIYTDSSGVQPAWNISLYCPGCYTSYHHNYLVRDGSRTYYSGIPDVLQVGEHQFVEMKLVYTWRSNMLFGWYVFSASNASRVYENSKTDHSYFQPSEWSLSNRLTTSHIWDSFVLLGLLEDATLRGHLLAVPHTGTQSDRFKAAMEERNRFIVLNGQPGAVRHACNKCMRIFEMPDGTFQKSQSIVADGLSIGRPCCGVFRCLNPLQNTQHWFCMEHTALHDVCAIVDCNNPVQEVTVNNTTGSGLPKKIKKKTCSLEAHQQIEAKHHERSTGSFLYKTRLQHARVSQPIDSFSQATKVPEQDVQEDFESYQINPQSQVVLSVEKNTGSVGVDDLNNTSQSQPLPEPSTSESDCPSKSASGNQTFKAQFGRRRTHNEQTLVRPCGVIFARATMFGAEAVSNFLVMVKNAFSVPGAQKPEHIFYDTNCLARQQAESDPWFQGIGMCVDAWHFRNKHAVTHAYCQLNCNPAMYPELMDDKGGWFFNTSIAEQTNAWLGGYHSICREMLPAKFDFFLDEMIRLRNVEVIRCLEKEGHCPCTL</sequence>
<evidence type="ECO:0000313" key="5">
    <source>
        <dbReference type="Proteomes" id="UP000054270"/>
    </source>
</evidence>
<dbReference type="InterPro" id="IPR041539">
    <property type="entry name" value="CxC5"/>
</dbReference>
<dbReference type="Pfam" id="PF18721">
    <property type="entry name" value="CxC6"/>
    <property type="match status" value="1"/>
</dbReference>
<evidence type="ECO:0000256" key="1">
    <source>
        <dbReference type="SAM" id="MobiDB-lite"/>
    </source>
</evidence>
<feature type="domain" description="CxC6 like cysteine cluster associated with KDZ" evidence="3">
    <location>
        <begin position="348"/>
        <end position="427"/>
    </location>
</feature>
<evidence type="ECO:0000259" key="3">
    <source>
        <dbReference type="Pfam" id="PF18721"/>
    </source>
</evidence>
<dbReference type="OMA" id="HAVTHAY"/>
<evidence type="ECO:0000259" key="2">
    <source>
        <dbReference type="Pfam" id="PF18718"/>
    </source>
</evidence>